<comment type="caution">
    <text evidence="1">The sequence shown here is derived from an EMBL/GenBank/DDBJ whole genome shotgun (WGS) entry which is preliminary data.</text>
</comment>
<proteinExistence type="predicted"/>
<evidence type="ECO:0000313" key="2">
    <source>
        <dbReference type="Proteomes" id="UP000681967"/>
    </source>
</evidence>
<feature type="non-terminal residue" evidence="1">
    <location>
        <position position="44"/>
    </location>
</feature>
<sequence>MIDDILESEVIPRVFLHKQAVKKFIPIELIGKLALLLADEHSGT</sequence>
<accession>A0A8S3FE91</accession>
<dbReference type="EMBL" id="CAJOBH010243698">
    <property type="protein sequence ID" value="CAF5117964.1"/>
    <property type="molecule type" value="Genomic_DNA"/>
</dbReference>
<organism evidence="1 2">
    <name type="scientific">Rotaria magnacalcarata</name>
    <dbReference type="NCBI Taxonomy" id="392030"/>
    <lineage>
        <taxon>Eukaryota</taxon>
        <taxon>Metazoa</taxon>
        <taxon>Spiralia</taxon>
        <taxon>Gnathifera</taxon>
        <taxon>Rotifera</taxon>
        <taxon>Eurotatoria</taxon>
        <taxon>Bdelloidea</taxon>
        <taxon>Philodinida</taxon>
        <taxon>Philodinidae</taxon>
        <taxon>Rotaria</taxon>
    </lineage>
</organism>
<protein>
    <submittedName>
        <fullName evidence="1">Uncharacterized protein</fullName>
    </submittedName>
</protein>
<reference evidence="1" key="1">
    <citation type="submission" date="2021-02" db="EMBL/GenBank/DDBJ databases">
        <authorList>
            <person name="Nowell W R."/>
        </authorList>
    </citation>
    <scope>NUCLEOTIDE SEQUENCE</scope>
</reference>
<dbReference type="Proteomes" id="UP000681967">
    <property type="component" value="Unassembled WGS sequence"/>
</dbReference>
<gene>
    <name evidence="1" type="ORF">BYL167_LOCUS66635</name>
</gene>
<name>A0A8S3FE91_9BILA</name>
<dbReference type="AlphaFoldDB" id="A0A8S3FE91"/>
<evidence type="ECO:0000313" key="1">
    <source>
        <dbReference type="EMBL" id="CAF5117964.1"/>
    </source>
</evidence>